<evidence type="ECO:0000259" key="1">
    <source>
        <dbReference type="Pfam" id="PF00501"/>
    </source>
</evidence>
<dbReference type="InterPro" id="IPR000873">
    <property type="entry name" value="AMP-dep_synth/lig_dom"/>
</dbReference>
<feature type="domain" description="AMP-dependent synthetase/ligase" evidence="1">
    <location>
        <begin position="418"/>
        <end position="475"/>
    </location>
</feature>
<name>A0A0W8FQ24_9ZZZZ</name>
<dbReference type="PROSITE" id="PS00455">
    <property type="entry name" value="AMP_BINDING"/>
    <property type="match status" value="1"/>
</dbReference>
<dbReference type="Gene3D" id="3.40.50.12780">
    <property type="entry name" value="N-terminal domain of ligase-like"/>
    <property type="match status" value="1"/>
</dbReference>
<evidence type="ECO:0000313" key="3">
    <source>
        <dbReference type="EMBL" id="KUG23029.1"/>
    </source>
</evidence>
<dbReference type="Pfam" id="PF13193">
    <property type="entry name" value="AMP-binding_C"/>
    <property type="match status" value="1"/>
</dbReference>
<dbReference type="AlphaFoldDB" id="A0A0W8FQ24"/>
<evidence type="ECO:0000259" key="2">
    <source>
        <dbReference type="Pfam" id="PF13193"/>
    </source>
</evidence>
<proteinExistence type="predicted"/>
<dbReference type="EMBL" id="LNQE01000926">
    <property type="protein sequence ID" value="KUG23029.1"/>
    <property type="molecule type" value="Genomic_DNA"/>
</dbReference>
<accession>A0A0W8FQ24</accession>
<organism evidence="3">
    <name type="scientific">hydrocarbon metagenome</name>
    <dbReference type="NCBI Taxonomy" id="938273"/>
    <lineage>
        <taxon>unclassified sequences</taxon>
        <taxon>metagenomes</taxon>
        <taxon>ecological metagenomes</taxon>
    </lineage>
</organism>
<feature type="domain" description="AMP-dependent synthetase/ligase" evidence="1">
    <location>
        <begin position="45"/>
        <end position="355"/>
    </location>
</feature>
<dbReference type="Pfam" id="PF00501">
    <property type="entry name" value="AMP-binding"/>
    <property type="match status" value="2"/>
</dbReference>
<dbReference type="Gene3D" id="3.30.300.30">
    <property type="match status" value="1"/>
</dbReference>
<dbReference type="EC" id="6.2.1.3" evidence="3"/>
<dbReference type="PANTHER" id="PTHR43767">
    <property type="entry name" value="LONG-CHAIN-FATTY-ACID--COA LIGASE"/>
    <property type="match status" value="1"/>
</dbReference>
<dbReference type="InterPro" id="IPR045851">
    <property type="entry name" value="AMP-bd_C_sf"/>
</dbReference>
<dbReference type="InterPro" id="IPR025110">
    <property type="entry name" value="AMP-bd_C"/>
</dbReference>
<dbReference type="InterPro" id="IPR050237">
    <property type="entry name" value="ATP-dep_AMP-bd_enzyme"/>
</dbReference>
<dbReference type="PANTHER" id="PTHR43767:SF1">
    <property type="entry name" value="NONRIBOSOMAL PEPTIDE SYNTHASE PES1 (EUROFUNG)-RELATED"/>
    <property type="match status" value="1"/>
</dbReference>
<dbReference type="InterPro" id="IPR042099">
    <property type="entry name" value="ANL_N_sf"/>
</dbReference>
<dbReference type="SUPFAM" id="SSF56801">
    <property type="entry name" value="Acetyl-CoA synthetase-like"/>
    <property type="match status" value="1"/>
</dbReference>
<sequence>MINAALPWLKEYNVFGIPQTLEPYPNEPAYDILYKTAAKFKKQGLIQMDYMMTYPEVKDHVDRLATALSKMDLKKGDRVATLLPTSIQFIIADYAISRAGLVHIPSSSLEPADHLQHKFHEGTPKALICLDEYLDVVQNILKKIQINHIIVTKLADYSLNKPKSHEQLKIDNAYWMADLIAKTAPNPPEIEFDVEKDLELILFTGGTTGLPKGCMLTHRNIYANTIQNSNAMGRAQKLLDGVLTVLMGLPLFHSYGHCVMHSMTYTGYNQILIPDARDTAGMIEMIKKYRPLLQMGVPTQFLKLTQEKLKGITILGISGSAPLPKTVQEEFEKKGGGGGIMEGYGLSEMSPVTHLNTSFMLRIFGGRFLVKINNKFLGLPGVVPATNLFLKVVGSKIVGFFVSKGIGILSNVTAFVSKKSKKKVEKRGTIGVPMPDTEIKVVDVDTGTELTWDEIVNGKTGEMYLRGPQRMLGYWPKVGSGLDEEGYVHTGDVVKIDENGYFYIVDRTKDMIIVSGFKVYSREIDDILLECPGVRRAATIGIPDPERQGSERVCVFVEPQNGCEMNITEEKIITYLKNQVAKYAVPKVVKIVESIPLTEVQKVNKKLLRQIAEEEAPGRKADGSS</sequence>
<dbReference type="InterPro" id="IPR020845">
    <property type="entry name" value="AMP-binding_CS"/>
</dbReference>
<protein>
    <submittedName>
        <fullName evidence="3">Long-chain-fatty-acid--coa ligase</fullName>
        <ecNumber evidence="3">6.2.1.3</ecNumber>
    </submittedName>
</protein>
<gene>
    <name evidence="3" type="ORF">ASZ90_007203</name>
</gene>
<reference evidence="3" key="1">
    <citation type="journal article" date="2015" name="Proc. Natl. Acad. Sci. U.S.A.">
        <title>Networks of energetic and metabolic interactions define dynamics in microbial communities.</title>
        <authorList>
            <person name="Embree M."/>
            <person name="Liu J.K."/>
            <person name="Al-Bassam M.M."/>
            <person name="Zengler K."/>
        </authorList>
    </citation>
    <scope>NUCLEOTIDE SEQUENCE</scope>
</reference>
<comment type="caution">
    <text evidence="3">The sequence shown here is derived from an EMBL/GenBank/DDBJ whole genome shotgun (WGS) entry which is preliminary data.</text>
</comment>
<dbReference type="GO" id="GO:0004467">
    <property type="term" value="F:long-chain fatty acid-CoA ligase activity"/>
    <property type="evidence" value="ECO:0007669"/>
    <property type="project" value="UniProtKB-EC"/>
</dbReference>
<keyword evidence="3" id="KW-0436">Ligase</keyword>
<dbReference type="Gene3D" id="3.40.50.980">
    <property type="match status" value="2"/>
</dbReference>
<feature type="domain" description="AMP-binding enzyme C-terminal" evidence="2">
    <location>
        <begin position="523"/>
        <end position="602"/>
    </location>
</feature>